<proteinExistence type="predicted"/>
<evidence type="ECO:0000313" key="1">
    <source>
        <dbReference type="EMBL" id="DAF86603.1"/>
    </source>
</evidence>
<name>A0A8S5TWN8_9CAUD</name>
<organism evidence="1">
    <name type="scientific">Siphoviridae sp. ctcx61</name>
    <dbReference type="NCBI Taxonomy" id="2825575"/>
    <lineage>
        <taxon>Viruses</taxon>
        <taxon>Duplodnaviria</taxon>
        <taxon>Heunggongvirae</taxon>
        <taxon>Uroviricota</taxon>
        <taxon>Caudoviricetes</taxon>
    </lineage>
</organism>
<protein>
    <submittedName>
        <fullName evidence="1">Uncharacterized protein</fullName>
    </submittedName>
</protein>
<accession>A0A8S5TWN8</accession>
<sequence length="97" mass="11768">MKIRKRNKHLKTIKQLTKEEKNKIDLEFGRIYKLLSTIKEDEYNQLKEFEFEEIIENANKDLDRISETEEGYWAKYIVITNEYIGLKTKGNLFKCKF</sequence>
<dbReference type="EMBL" id="BK015949">
    <property type="protein sequence ID" value="DAF86603.1"/>
    <property type="molecule type" value="Genomic_DNA"/>
</dbReference>
<reference evidence="1" key="1">
    <citation type="journal article" date="2021" name="Proc. Natl. Acad. Sci. U.S.A.">
        <title>A Catalog of Tens of Thousands of Viruses from Human Metagenomes Reveals Hidden Associations with Chronic Diseases.</title>
        <authorList>
            <person name="Tisza M.J."/>
            <person name="Buck C.B."/>
        </authorList>
    </citation>
    <scope>NUCLEOTIDE SEQUENCE</scope>
    <source>
        <strain evidence="1">Ctcx61</strain>
    </source>
</reference>